<evidence type="ECO:0000256" key="4">
    <source>
        <dbReference type="ARBA" id="ARBA00022737"/>
    </source>
</evidence>
<dbReference type="InterPro" id="IPR011047">
    <property type="entry name" value="Quinoprotein_ADH-like_sf"/>
</dbReference>
<feature type="region of interest" description="Disordered" evidence="5">
    <location>
        <begin position="1340"/>
        <end position="1359"/>
    </location>
</feature>
<name>A0AA39JSU9_ARMTA</name>
<dbReference type="InterPro" id="IPR015943">
    <property type="entry name" value="WD40/YVTN_repeat-like_dom_sf"/>
</dbReference>
<feature type="compositionally biased region" description="Basic and acidic residues" evidence="5">
    <location>
        <begin position="882"/>
        <end position="895"/>
    </location>
</feature>
<feature type="compositionally biased region" description="Polar residues" evidence="5">
    <location>
        <begin position="165"/>
        <end position="176"/>
    </location>
</feature>
<dbReference type="RefSeq" id="XP_060326405.1">
    <property type="nucleotide sequence ID" value="XM_060474104.1"/>
</dbReference>
<feature type="region of interest" description="Disordered" evidence="5">
    <location>
        <begin position="1094"/>
        <end position="1127"/>
    </location>
</feature>
<organism evidence="6 7">
    <name type="scientific">Armillaria tabescens</name>
    <name type="common">Ringless honey mushroom</name>
    <name type="synonym">Agaricus tabescens</name>
    <dbReference type="NCBI Taxonomy" id="1929756"/>
    <lineage>
        <taxon>Eukaryota</taxon>
        <taxon>Fungi</taxon>
        <taxon>Dikarya</taxon>
        <taxon>Basidiomycota</taxon>
        <taxon>Agaricomycotina</taxon>
        <taxon>Agaricomycetes</taxon>
        <taxon>Agaricomycetidae</taxon>
        <taxon>Agaricales</taxon>
        <taxon>Marasmiineae</taxon>
        <taxon>Physalacriaceae</taxon>
        <taxon>Desarmillaria</taxon>
    </lineage>
</organism>
<evidence type="ECO:0000256" key="5">
    <source>
        <dbReference type="SAM" id="MobiDB-lite"/>
    </source>
</evidence>
<evidence type="ECO:0000256" key="2">
    <source>
        <dbReference type="ARBA" id="ARBA00022490"/>
    </source>
</evidence>
<keyword evidence="3" id="KW-0853">WD repeat</keyword>
<feature type="compositionally biased region" description="Low complexity" evidence="5">
    <location>
        <begin position="268"/>
        <end position="285"/>
    </location>
</feature>
<dbReference type="GO" id="GO:0031087">
    <property type="term" value="P:deadenylation-independent decapping of nuclear-transcribed mRNA"/>
    <property type="evidence" value="ECO:0007669"/>
    <property type="project" value="InterPro"/>
</dbReference>
<dbReference type="PANTHER" id="PTHR15598:SF5">
    <property type="entry name" value="ENHANCER OF MRNA-DECAPPING PROTEIN 4"/>
    <property type="match status" value="1"/>
</dbReference>
<gene>
    <name evidence="6" type="ORF">EV420DRAFT_1567325</name>
</gene>
<dbReference type="EMBL" id="JAUEPS010000042">
    <property type="protein sequence ID" value="KAK0448300.1"/>
    <property type="molecule type" value="Genomic_DNA"/>
</dbReference>
<dbReference type="InterPro" id="IPR045152">
    <property type="entry name" value="EDC4-like"/>
</dbReference>
<feature type="region of interest" description="Disordered" evidence="5">
    <location>
        <begin position="1"/>
        <end position="418"/>
    </location>
</feature>
<feature type="compositionally biased region" description="Low complexity" evidence="5">
    <location>
        <begin position="177"/>
        <end position="186"/>
    </location>
</feature>
<keyword evidence="2" id="KW-0963">Cytoplasm</keyword>
<feature type="compositionally biased region" description="Basic and acidic residues" evidence="5">
    <location>
        <begin position="857"/>
        <end position="870"/>
    </location>
</feature>
<dbReference type="GeneID" id="85357652"/>
<dbReference type="PANTHER" id="PTHR15598">
    <property type="entry name" value="ENHANCER OF MRNA-DECAPPING PROTEIN 4"/>
    <property type="match status" value="1"/>
</dbReference>
<keyword evidence="4" id="KW-0677">Repeat</keyword>
<keyword evidence="7" id="KW-1185">Reference proteome</keyword>
<comment type="caution">
    <text evidence="6">The sequence shown here is derived from an EMBL/GenBank/DDBJ whole genome shotgun (WGS) entry which is preliminary data.</text>
</comment>
<accession>A0AA39JSU9</accession>
<feature type="compositionally biased region" description="Low complexity" evidence="5">
    <location>
        <begin position="117"/>
        <end position="126"/>
    </location>
</feature>
<feature type="compositionally biased region" description="Polar residues" evidence="5">
    <location>
        <begin position="1"/>
        <end position="12"/>
    </location>
</feature>
<feature type="compositionally biased region" description="Polar residues" evidence="5">
    <location>
        <begin position="374"/>
        <end position="386"/>
    </location>
</feature>
<feature type="compositionally biased region" description="Polar residues" evidence="5">
    <location>
        <begin position="23"/>
        <end position="40"/>
    </location>
</feature>
<feature type="compositionally biased region" description="Low complexity" evidence="5">
    <location>
        <begin position="1109"/>
        <end position="1127"/>
    </location>
</feature>
<feature type="compositionally biased region" description="Low complexity" evidence="5">
    <location>
        <begin position="140"/>
        <end position="157"/>
    </location>
</feature>
<feature type="region of interest" description="Disordered" evidence="5">
    <location>
        <begin position="815"/>
        <end position="896"/>
    </location>
</feature>
<feature type="compositionally biased region" description="Polar residues" evidence="5">
    <location>
        <begin position="297"/>
        <end position="308"/>
    </location>
</feature>
<feature type="compositionally biased region" description="Pro residues" evidence="5">
    <location>
        <begin position="338"/>
        <end position="359"/>
    </location>
</feature>
<protein>
    <recommendedName>
        <fullName evidence="8">Enhancer of mRNA-decapping protein 4 WD40 repeat region domain-containing protein</fullName>
    </recommendedName>
</protein>
<proteinExistence type="predicted"/>
<evidence type="ECO:0008006" key="8">
    <source>
        <dbReference type="Google" id="ProtNLM"/>
    </source>
</evidence>
<dbReference type="SUPFAM" id="SSF50998">
    <property type="entry name" value="Quinoprotein alcohol dehydrogenase-like"/>
    <property type="match status" value="1"/>
</dbReference>
<feature type="compositionally biased region" description="Polar residues" evidence="5">
    <location>
        <begin position="70"/>
        <end position="79"/>
    </location>
</feature>
<feature type="compositionally biased region" description="Low complexity" evidence="5">
    <location>
        <begin position="309"/>
        <end position="324"/>
    </location>
</feature>
<dbReference type="Gene3D" id="2.130.10.10">
    <property type="entry name" value="YVTN repeat-like/Quinoprotein amine dehydrogenase"/>
    <property type="match status" value="1"/>
</dbReference>
<comment type="subcellular location">
    <subcellularLocation>
        <location evidence="1">Cytoplasm</location>
    </subcellularLocation>
</comment>
<reference evidence="6" key="1">
    <citation type="submission" date="2023-06" db="EMBL/GenBank/DDBJ databases">
        <authorList>
            <consortium name="Lawrence Berkeley National Laboratory"/>
            <person name="Ahrendt S."/>
            <person name="Sahu N."/>
            <person name="Indic B."/>
            <person name="Wong-Bajracharya J."/>
            <person name="Merenyi Z."/>
            <person name="Ke H.-M."/>
            <person name="Monk M."/>
            <person name="Kocsube S."/>
            <person name="Drula E."/>
            <person name="Lipzen A."/>
            <person name="Balint B."/>
            <person name="Henrissat B."/>
            <person name="Andreopoulos B."/>
            <person name="Martin F.M."/>
            <person name="Harder C.B."/>
            <person name="Rigling D."/>
            <person name="Ford K.L."/>
            <person name="Foster G.D."/>
            <person name="Pangilinan J."/>
            <person name="Papanicolaou A."/>
            <person name="Barry K."/>
            <person name="LaButti K."/>
            <person name="Viragh M."/>
            <person name="Koriabine M."/>
            <person name="Yan M."/>
            <person name="Riley R."/>
            <person name="Champramary S."/>
            <person name="Plett K.L."/>
            <person name="Tsai I.J."/>
            <person name="Slot J."/>
            <person name="Sipos G."/>
            <person name="Plett J."/>
            <person name="Nagy L.G."/>
            <person name="Grigoriev I.V."/>
        </authorList>
    </citation>
    <scope>NUCLEOTIDE SEQUENCE</scope>
    <source>
        <strain evidence="6">CCBAS 213</strain>
    </source>
</reference>
<dbReference type="Proteomes" id="UP001175211">
    <property type="component" value="Unassembled WGS sequence"/>
</dbReference>
<evidence type="ECO:0000256" key="1">
    <source>
        <dbReference type="ARBA" id="ARBA00004496"/>
    </source>
</evidence>
<sequence length="1359" mass="147973">MEARNNLFSRGSTPPVQQPQPQYHSSQHLSHNISSTNIDTLFQHINSSSSDLSQSQSQQSFSQQESYGSNGSNPTTPMMSVSDEPSSPHASSNSNATLAERQNALLSLLAGPPSNPAPRNSNAGPGPTMPQQIPTPPGGSQPRSGSGGSAASAEAQGKLLLEQLMTGTAPRSNYSESPHNSANPAVAPSPPYQSQEEYRPYGPQYQDTIDLTADIPRAPVPPQPQQQQQQQLPPQPAAEPQKTMFDFVSPFDVLSSTSGPPKKKVPQSATVSSGGEESSSWTSVSDPKRRSVENLLEQMTNIQSYPQQTSPYDLYDPSSSDYTPRSTADTRLSQADPRVPPPPLPPKPAPGREPSPRLSPPKTQAQRARMGESPASQQGTIQSNGGSKRDKESSPGPRGGSIRRGQGRGNKNYANANSQPQTIIFDVSQPLDEIQAPRDSVKSTAIALVKQETVFLPGTTIGATHWVAYAMSRGRVRVISRSNGDRTLLQLPPTFGNASVSDMAVFGNRLAGVTSDGGFVVWELPEVITDDVPGTLLLCVAPLPETEPLQSVKWHPKDPDTLAVASDSQIYLIDLANVSGLHGPNLTHNDLRHIGHLITLSSSLVAFDFDTLQYALLTISTDSTLTTWNIQDRVPYASHKIRGEDTPSSLTYADGVIVVGRKNGTVFQLLSSNTKAVLSTIKFVSSASGPDELSMFGHVSYDARIQTLWIANSRRDSMIAFKLNMDSPVIMGDESGRGYVEQVVEFSGPKPTIHFVILTADADPNGDEAYAACVAAKVPPGELALAAFSVHSSGVDQILIRREWFDVALASTTAKYPPIAPPQPPPEKARQAPTVVAPQPAAPPRLRTPPSEEVEVDVSRDEGRTHEPKGKGQKGKNVTWGGKDDNGKGKEKENTEVPVGQALTKEMKKLEDSLHTRITRSLNKEMDKQQQRFEDARAHEQAEDFARQEKILKLISTELTRNTTRVVEVAVKNEVQNSVLPSLESITRNEVKTVLNDQLGRGLTDLVSRRLPAEMESLLLRPEFSNKLAQILASNINIAIDRQVKEVVTQILIPEIHNIKSEITRWQSEVSRSHETSINQLERSVRLLSEQVKFQNSHPPAGTPPTQPPASQSLPMGMPMQQQQAMGQPQLQMQARMPMGHSSGPMPQQQPGWYPHDPQPAQAPLPSWYRQGIAAPQPSHPAQPPPPVEKPITADEMAKYENHFVEHLSPSAPVPDLLNLLSRTNIDTVLSMRPDVPTLSQTCIIVIIHRTTPIIDMSAPSDPAFKLAIQWMHRALQLLRLDDNMMLDYAPRVMPTVYRSLGITEKRLSLLPEMSPSTNEGIQHLREIRAMIERKVPGVMRTQASTASAGSSTSNAGQA</sequence>
<dbReference type="GO" id="GO:0000932">
    <property type="term" value="C:P-body"/>
    <property type="evidence" value="ECO:0007669"/>
    <property type="project" value="TreeGrafter"/>
</dbReference>
<feature type="compositionally biased region" description="Low complexity" evidence="5">
    <location>
        <begin position="1342"/>
        <end position="1359"/>
    </location>
</feature>
<feature type="compositionally biased region" description="Low complexity" evidence="5">
    <location>
        <begin position="43"/>
        <end position="69"/>
    </location>
</feature>
<feature type="compositionally biased region" description="Low complexity" evidence="5">
    <location>
        <begin position="80"/>
        <end position="96"/>
    </location>
</feature>
<evidence type="ECO:0000313" key="6">
    <source>
        <dbReference type="EMBL" id="KAK0448300.1"/>
    </source>
</evidence>
<evidence type="ECO:0000313" key="7">
    <source>
        <dbReference type="Proteomes" id="UP001175211"/>
    </source>
</evidence>
<evidence type="ECO:0000256" key="3">
    <source>
        <dbReference type="ARBA" id="ARBA00022574"/>
    </source>
</evidence>